<accession>A0A9C7PZN4</accession>
<evidence type="ECO:0000256" key="2">
    <source>
        <dbReference type="ARBA" id="ARBA00023242"/>
    </source>
</evidence>
<feature type="region of interest" description="Disordered" evidence="3">
    <location>
        <begin position="291"/>
        <end position="348"/>
    </location>
</feature>
<dbReference type="PANTHER" id="PTHR15835">
    <property type="entry name" value="NUCLEAR-INTERACTING PARTNER OF ALK"/>
    <property type="match status" value="1"/>
</dbReference>
<evidence type="ECO:0000259" key="4">
    <source>
        <dbReference type="Pfam" id="PF07967"/>
    </source>
</evidence>
<feature type="compositionally biased region" description="Polar residues" evidence="3">
    <location>
        <begin position="96"/>
        <end position="106"/>
    </location>
</feature>
<sequence length="1055" mass="119883">MDNNDNVVETIEQTSSQQVSLEQPQQVVEVQEATVENGHPFTEFNGTPVAASSNLEAIPLPYIEASSTSEQNFVSEEKEPNLNEEEPSVSEGKSNEVIQYSSVLQSDENKSLELSNKEQEEGQGSYSGVQQVSHEKQTNVEFQDLDYWELEDEDSNVGNVEKEWLNENPQQISVDNTVETMNRQGPCSPNTEFGMVDGDGRQEGTEQVLRQEEQEVTGEDDWKDGKELLETNQQEAQPMTILPTAFSSDKAFPVTDSTALTTPRKDQENLIDLPALGSLSSSIDQESHSMHNYSKCSYPTGESLSDETRMFSLRKDKQSDVASLTNSTESGLNANERHGSLENSNEKEQDIQQYTHGGVEMERKQTNASNEKSSVQMDVVKEGHPFGSQHQDEASQAESKILSLEESKFSDTFESRARLHMLGDSQYKEKGWGHVKLQKLGSHTASKLTFSVEPATSIFESKIDTDTKFQRVRAKSVRISGSKEQGKDDFVLQLPDTQVADDLVEFLTIAIDEQTKAVSPSSSTERDLSRAQSLENDALAQKRAEMERVRQHIAELEKRKALVRQSLQRKGKPSSEKASPVTSLIPNSPPLLNLETSIASNNIGVPTSMLSFHNGEEDKAFLTTTNQVHEHKLDNEAAEQMSKPESKSTWSEREPEKDTGVEHEHKSMELVLPVSQQGNIHSVQEQGTEFPNSEQMSNQISSQEEFSQLVQQIHKLEEYVQEQFQSTRNSISSCLKREELDASWNKLMEMFTNETDSRMSLLLSEIDGVVKLLDRNREDSHSEAFTSCRPWSFSDFLTRLRTFRPITWPAKPECIDGVECARRGWRNVGFNLLECEGKYVYFDETATNYVEEVEAVRKKITGRGYRFMSPWIGNPCPETFRQVPWNTICRTIERAKELRDLELSVQLDKNCIDLLNVELEMFSKPRMEDIIQFFALDDERKRNSFFLGIFGWTMEPLMKQSSSYETCLHCEYCDIRIVLDSSTDTKFHAEKEHRSFCAFRRGGWRNCLEYVREFLSSGQVKMEEENEKVSGMKRLREEDERPMDSIPEASTDLAT</sequence>
<evidence type="ECO:0000256" key="3">
    <source>
        <dbReference type="SAM" id="MobiDB-lite"/>
    </source>
</evidence>
<dbReference type="GO" id="GO:0008270">
    <property type="term" value="F:zinc ion binding"/>
    <property type="evidence" value="ECO:0007669"/>
    <property type="project" value="InterPro"/>
</dbReference>
<feature type="region of interest" description="Disordered" evidence="3">
    <location>
        <begin position="1"/>
        <end position="27"/>
    </location>
</feature>
<name>A0A9C7PZN4_9RHOD</name>
<feature type="compositionally biased region" description="Polar residues" evidence="3">
    <location>
        <begin position="122"/>
        <end position="132"/>
    </location>
</feature>
<dbReference type="AlphaFoldDB" id="A0A9C7PZN4"/>
<proteinExistence type="predicted"/>
<feature type="compositionally biased region" description="Basic and acidic residues" evidence="3">
    <location>
        <begin position="107"/>
        <end position="120"/>
    </location>
</feature>
<protein>
    <recommendedName>
        <fullName evidence="4">C3HC-type domain-containing protein</fullName>
    </recommendedName>
</protein>
<reference evidence="5" key="2">
    <citation type="submission" date="2022-01" db="EMBL/GenBank/DDBJ databases">
        <authorList>
            <person name="Hirooka S."/>
            <person name="Miyagishima S.Y."/>
        </authorList>
    </citation>
    <scope>NUCLEOTIDE SEQUENCE</scope>
    <source>
        <strain evidence="5">NBRC 102759</strain>
    </source>
</reference>
<comment type="subcellular location">
    <subcellularLocation>
        <location evidence="1">Nucleus</location>
    </subcellularLocation>
</comment>
<dbReference type="OrthoDB" id="614844at2759"/>
<evidence type="ECO:0000313" key="5">
    <source>
        <dbReference type="EMBL" id="GJQ12826.1"/>
    </source>
</evidence>
<dbReference type="PANTHER" id="PTHR15835:SF6">
    <property type="entry name" value="ZINC FINGER C3HC-TYPE PROTEIN 1"/>
    <property type="match status" value="1"/>
</dbReference>
<feature type="region of interest" description="Disordered" evidence="3">
    <location>
        <begin position="564"/>
        <end position="586"/>
    </location>
</feature>
<feature type="compositionally biased region" description="Low complexity" evidence="3">
    <location>
        <begin position="15"/>
        <end position="27"/>
    </location>
</feature>
<feature type="compositionally biased region" description="Basic and acidic residues" evidence="3">
    <location>
        <begin position="1023"/>
        <end position="1043"/>
    </location>
</feature>
<keyword evidence="2" id="KW-0539">Nucleus</keyword>
<feature type="region of interest" description="Disordered" evidence="3">
    <location>
        <begin position="247"/>
        <end position="269"/>
    </location>
</feature>
<feature type="domain" description="C3HC-type" evidence="4">
    <location>
        <begin position="790"/>
        <end position="896"/>
    </location>
</feature>
<feature type="compositionally biased region" description="Basic and acidic residues" evidence="3">
    <location>
        <begin position="306"/>
        <end position="319"/>
    </location>
</feature>
<feature type="compositionally biased region" description="Basic and acidic residues" evidence="3">
    <location>
        <begin position="198"/>
        <end position="213"/>
    </location>
</feature>
<reference evidence="5" key="1">
    <citation type="journal article" date="2022" name="Proc. Natl. Acad. Sci. U.S.A.">
        <title>Life cycle and functional genomics of the unicellular red alga Galdieria for elucidating algal and plant evolution and industrial use.</title>
        <authorList>
            <person name="Hirooka S."/>
            <person name="Itabashi T."/>
            <person name="Ichinose T.M."/>
            <person name="Onuma R."/>
            <person name="Fujiwara T."/>
            <person name="Yamashita S."/>
            <person name="Jong L.W."/>
            <person name="Tomita R."/>
            <person name="Iwane A.H."/>
            <person name="Miyagishima S.Y."/>
        </authorList>
    </citation>
    <scope>NUCLEOTIDE SEQUENCE</scope>
    <source>
        <strain evidence="5">NBRC 102759</strain>
    </source>
</reference>
<feature type="region of interest" description="Disordered" evidence="3">
    <location>
        <begin position="633"/>
        <end position="664"/>
    </location>
</feature>
<dbReference type="InterPro" id="IPR012935">
    <property type="entry name" value="NuBaID_N"/>
</dbReference>
<keyword evidence="6" id="KW-1185">Reference proteome</keyword>
<feature type="compositionally biased region" description="Basic and acidic residues" evidence="3">
    <location>
        <begin position="642"/>
        <end position="664"/>
    </location>
</feature>
<dbReference type="EMBL" id="BQMJ01000037">
    <property type="protein sequence ID" value="GJQ12826.1"/>
    <property type="molecule type" value="Genomic_DNA"/>
</dbReference>
<dbReference type="GO" id="GO:0005634">
    <property type="term" value="C:nucleus"/>
    <property type="evidence" value="ECO:0007669"/>
    <property type="project" value="UniProtKB-SubCell"/>
</dbReference>
<dbReference type="Proteomes" id="UP001061958">
    <property type="component" value="Unassembled WGS sequence"/>
</dbReference>
<evidence type="ECO:0000256" key="1">
    <source>
        <dbReference type="ARBA" id="ARBA00004123"/>
    </source>
</evidence>
<feature type="compositionally biased region" description="Basic and acidic residues" evidence="3">
    <location>
        <begin position="335"/>
        <end position="348"/>
    </location>
</feature>
<feature type="region of interest" description="Disordered" evidence="3">
    <location>
        <begin position="183"/>
        <end position="223"/>
    </location>
</feature>
<dbReference type="Pfam" id="PF07967">
    <property type="entry name" value="zf-C3HC"/>
    <property type="match status" value="1"/>
</dbReference>
<organism evidence="5 6">
    <name type="scientific">Galdieria partita</name>
    <dbReference type="NCBI Taxonomy" id="83374"/>
    <lineage>
        <taxon>Eukaryota</taxon>
        <taxon>Rhodophyta</taxon>
        <taxon>Bangiophyceae</taxon>
        <taxon>Galdieriales</taxon>
        <taxon>Galdieriaceae</taxon>
        <taxon>Galdieria</taxon>
    </lineage>
</organism>
<feature type="compositionally biased region" description="Polar residues" evidence="3">
    <location>
        <begin position="1"/>
        <end position="14"/>
    </location>
</feature>
<gene>
    <name evidence="5" type="ORF">GpartN1_g4617.t1</name>
</gene>
<feature type="region of interest" description="Disordered" evidence="3">
    <location>
        <begin position="1023"/>
        <end position="1055"/>
    </location>
</feature>
<feature type="compositionally biased region" description="Polar residues" evidence="3">
    <location>
        <begin position="291"/>
        <end position="303"/>
    </location>
</feature>
<comment type="caution">
    <text evidence="5">The sequence shown here is derived from an EMBL/GenBank/DDBJ whole genome shotgun (WGS) entry which is preliminary data.</text>
</comment>
<evidence type="ECO:0000313" key="6">
    <source>
        <dbReference type="Proteomes" id="UP001061958"/>
    </source>
</evidence>
<feature type="region of interest" description="Disordered" evidence="3">
    <location>
        <begin position="67"/>
        <end position="138"/>
    </location>
</feature>
<feature type="compositionally biased region" description="Polar residues" evidence="3">
    <location>
        <begin position="320"/>
        <end position="333"/>
    </location>
</feature>